<dbReference type="Gene3D" id="1.10.287.1490">
    <property type="match status" value="1"/>
</dbReference>
<organism evidence="2 3">
    <name type="scientific">Prorocentrum cordatum</name>
    <dbReference type="NCBI Taxonomy" id="2364126"/>
    <lineage>
        <taxon>Eukaryota</taxon>
        <taxon>Sar</taxon>
        <taxon>Alveolata</taxon>
        <taxon>Dinophyceae</taxon>
        <taxon>Prorocentrales</taxon>
        <taxon>Prorocentraceae</taxon>
        <taxon>Prorocentrum</taxon>
    </lineage>
</organism>
<evidence type="ECO:0000313" key="2">
    <source>
        <dbReference type="EMBL" id="CAK0846375.1"/>
    </source>
</evidence>
<feature type="coiled-coil region" evidence="1">
    <location>
        <begin position="218"/>
        <end position="280"/>
    </location>
</feature>
<accession>A0ABN9TK67</accession>
<protein>
    <submittedName>
        <fullName evidence="2">Uncharacterized protein</fullName>
    </submittedName>
</protein>
<feature type="coiled-coil region" evidence="1">
    <location>
        <begin position="46"/>
        <end position="101"/>
    </location>
</feature>
<evidence type="ECO:0000256" key="1">
    <source>
        <dbReference type="SAM" id="Coils"/>
    </source>
</evidence>
<sequence>MAAAGAAAQRGVPATLPQDADAEMNAMQAFIRGQMGFILAPIGESVRDIEDDIGQIKAAVERERRRGDGLEANIKDDGPKLEELLEKVKSNDDRIDRLVEDVPVIRQEKSRLEADHEVTKATLQQTQAAIRAMDERSQVMSLDLESLKAAVLRLEFALQSAGNAQAASGEHIAEMKDFCEGLNQRHIDLVQDLKDISRSGAATDRALQTFQQEYAEQKQVLVEGARKLEAQAVDMENQFVAKVQTIRSDFDAIQTDITRLKALRLSQDAADRRIKQLEDLQVQASSERGSLTDEVSVFRQEHVELNKELTSLKKHVFESTRALEDSARLADRSRADLSKKLDVHAGAIEQLGSSTRDLQAGQSQLQAHLADVRRDTYRLQEWRNKDALPKLDSNAKEIQDAHAGIGKLSKDVGVAKDDLLKLKEDLAAANVVIAKLGSRYDACSGQIQGISKGFQDTSRSVATGADGMIKPKNRGGDPGALDRTLPTLLPAEGEARGGFGTAPVATPRGARHAAGFLSARGVA</sequence>
<keyword evidence="1" id="KW-0175">Coiled coil</keyword>
<gene>
    <name evidence="2" type="ORF">PCOR1329_LOCUS39906</name>
</gene>
<proteinExistence type="predicted"/>
<keyword evidence="3" id="KW-1185">Reference proteome</keyword>
<evidence type="ECO:0000313" key="3">
    <source>
        <dbReference type="Proteomes" id="UP001189429"/>
    </source>
</evidence>
<reference evidence="2" key="1">
    <citation type="submission" date="2023-10" db="EMBL/GenBank/DDBJ databases">
        <authorList>
            <person name="Chen Y."/>
            <person name="Shah S."/>
            <person name="Dougan E. K."/>
            <person name="Thang M."/>
            <person name="Chan C."/>
        </authorList>
    </citation>
    <scope>NUCLEOTIDE SEQUENCE [LARGE SCALE GENOMIC DNA]</scope>
</reference>
<dbReference type="Proteomes" id="UP001189429">
    <property type="component" value="Unassembled WGS sequence"/>
</dbReference>
<name>A0ABN9TK67_9DINO</name>
<dbReference type="EMBL" id="CAUYUJ010014819">
    <property type="protein sequence ID" value="CAK0846375.1"/>
    <property type="molecule type" value="Genomic_DNA"/>
</dbReference>
<comment type="caution">
    <text evidence="2">The sequence shown here is derived from an EMBL/GenBank/DDBJ whole genome shotgun (WGS) entry which is preliminary data.</text>
</comment>